<evidence type="ECO:0000256" key="2">
    <source>
        <dbReference type="ARBA" id="ARBA00004123"/>
    </source>
</evidence>
<evidence type="ECO:0000256" key="6">
    <source>
        <dbReference type="ARBA" id="ARBA00023002"/>
    </source>
</evidence>
<accession>A0A812JMD8</accession>
<keyword evidence="9" id="KW-0804">Transcription</keyword>
<sequence>EKRMLSMPRNEEAWSARGRRLLALAKRHRRPTWREQDWQAHAFARLNLTSIFVCCMDNIERVNVHDEKYTDFGQRYQKGSIPVLISGAMSRWPAMEYWKLETFAADFGHQKIICDHRFGIRMRFDDFRNYMEHQEDDTPLYLFDHAFGEYPSTRLLVDQYKVPDAFRDDLLADL</sequence>
<evidence type="ECO:0000256" key="3">
    <source>
        <dbReference type="ARBA" id="ARBA00022723"/>
    </source>
</evidence>
<feature type="non-terminal residue" evidence="11">
    <location>
        <position position="1"/>
    </location>
</feature>
<dbReference type="SUPFAM" id="SSF51197">
    <property type="entry name" value="Clavaminate synthase-like"/>
    <property type="match status" value="1"/>
</dbReference>
<comment type="cofactor">
    <cofactor evidence="1">
        <name>Fe(2+)</name>
        <dbReference type="ChEBI" id="CHEBI:29033"/>
    </cofactor>
</comment>
<evidence type="ECO:0000256" key="9">
    <source>
        <dbReference type="ARBA" id="ARBA00023163"/>
    </source>
</evidence>
<organism evidence="11 12">
    <name type="scientific">Symbiodinium pilosum</name>
    <name type="common">Dinoflagellate</name>
    <dbReference type="NCBI Taxonomy" id="2952"/>
    <lineage>
        <taxon>Eukaryota</taxon>
        <taxon>Sar</taxon>
        <taxon>Alveolata</taxon>
        <taxon>Dinophyceae</taxon>
        <taxon>Suessiales</taxon>
        <taxon>Symbiodiniaceae</taxon>
        <taxon>Symbiodinium</taxon>
    </lineage>
</organism>
<name>A0A812JMD8_SYMPI</name>
<dbReference type="AlphaFoldDB" id="A0A812JMD8"/>
<dbReference type="GO" id="GO:0005634">
    <property type="term" value="C:nucleus"/>
    <property type="evidence" value="ECO:0007669"/>
    <property type="project" value="UniProtKB-SubCell"/>
</dbReference>
<keyword evidence="7" id="KW-0408">Iron</keyword>
<evidence type="ECO:0000256" key="7">
    <source>
        <dbReference type="ARBA" id="ARBA00023004"/>
    </source>
</evidence>
<evidence type="ECO:0000256" key="10">
    <source>
        <dbReference type="ARBA" id="ARBA00023242"/>
    </source>
</evidence>
<keyword evidence="5" id="KW-0223">Dioxygenase</keyword>
<dbReference type="GO" id="GO:0033749">
    <property type="term" value="F:histone H4R3 demethylase activity"/>
    <property type="evidence" value="ECO:0007669"/>
    <property type="project" value="TreeGrafter"/>
</dbReference>
<keyword evidence="3" id="KW-0479">Metal-binding</keyword>
<comment type="subcellular location">
    <subcellularLocation>
        <location evidence="2">Nucleus</location>
    </subcellularLocation>
</comment>
<evidence type="ECO:0000256" key="4">
    <source>
        <dbReference type="ARBA" id="ARBA00022853"/>
    </source>
</evidence>
<evidence type="ECO:0000256" key="8">
    <source>
        <dbReference type="ARBA" id="ARBA00023015"/>
    </source>
</evidence>
<dbReference type="GO" id="GO:0006909">
    <property type="term" value="P:phagocytosis"/>
    <property type="evidence" value="ECO:0007669"/>
    <property type="project" value="TreeGrafter"/>
</dbReference>
<dbReference type="PANTHER" id="PTHR12480:SF32">
    <property type="entry name" value="BIFUNCTIONAL ARGININE DEMETHYLASE AND LYSYL-HYDROXYLASE JMJD6"/>
    <property type="match status" value="1"/>
</dbReference>
<protein>
    <submittedName>
        <fullName evidence="11">Jmjd6-b protein</fullName>
    </submittedName>
</protein>
<evidence type="ECO:0000313" key="12">
    <source>
        <dbReference type="Proteomes" id="UP000649617"/>
    </source>
</evidence>
<comment type="caution">
    <text evidence="11">The sequence shown here is derived from an EMBL/GenBank/DDBJ whole genome shotgun (WGS) entry which is preliminary data.</text>
</comment>
<evidence type="ECO:0000256" key="1">
    <source>
        <dbReference type="ARBA" id="ARBA00001954"/>
    </source>
</evidence>
<evidence type="ECO:0000313" key="11">
    <source>
        <dbReference type="EMBL" id="CAE7209977.1"/>
    </source>
</evidence>
<dbReference type="EMBL" id="CAJNIZ010002384">
    <property type="protein sequence ID" value="CAE7209977.1"/>
    <property type="molecule type" value="Genomic_DNA"/>
</dbReference>
<dbReference type="GO" id="GO:0046872">
    <property type="term" value="F:metal ion binding"/>
    <property type="evidence" value="ECO:0007669"/>
    <property type="project" value="UniProtKB-KW"/>
</dbReference>
<dbReference type="GO" id="GO:0005737">
    <property type="term" value="C:cytoplasm"/>
    <property type="evidence" value="ECO:0007669"/>
    <property type="project" value="TreeGrafter"/>
</dbReference>
<gene>
    <name evidence="11" type="primary">jmjd6-b</name>
    <name evidence="11" type="ORF">SPIL2461_LOCUS2237</name>
</gene>
<keyword evidence="8" id="KW-0805">Transcription regulation</keyword>
<keyword evidence="10" id="KW-0539">Nucleus</keyword>
<keyword evidence="4" id="KW-0156">Chromatin regulator</keyword>
<proteinExistence type="predicted"/>
<keyword evidence="6" id="KW-0560">Oxidoreductase</keyword>
<feature type="non-terminal residue" evidence="11">
    <location>
        <position position="174"/>
    </location>
</feature>
<dbReference type="PANTHER" id="PTHR12480">
    <property type="entry name" value="ARGININE DEMETHYLASE AND LYSYL-HYDROXYLASE JMJD"/>
    <property type="match status" value="1"/>
</dbReference>
<dbReference type="OrthoDB" id="424465at2759"/>
<keyword evidence="12" id="KW-1185">Reference proteome</keyword>
<dbReference type="Proteomes" id="UP000649617">
    <property type="component" value="Unassembled WGS sequence"/>
</dbReference>
<dbReference type="Gene3D" id="2.60.120.650">
    <property type="entry name" value="Cupin"/>
    <property type="match status" value="1"/>
</dbReference>
<reference evidence="11" key="1">
    <citation type="submission" date="2021-02" db="EMBL/GenBank/DDBJ databases">
        <authorList>
            <person name="Dougan E. K."/>
            <person name="Rhodes N."/>
            <person name="Thang M."/>
            <person name="Chan C."/>
        </authorList>
    </citation>
    <scope>NUCLEOTIDE SEQUENCE</scope>
</reference>
<evidence type="ECO:0000256" key="5">
    <source>
        <dbReference type="ARBA" id="ARBA00022964"/>
    </source>
</evidence>
<dbReference type="GO" id="GO:0106140">
    <property type="term" value="F:P-TEFb complex binding"/>
    <property type="evidence" value="ECO:0007669"/>
    <property type="project" value="TreeGrafter"/>
</dbReference>
<dbReference type="InterPro" id="IPR050910">
    <property type="entry name" value="JMJD6_ArgDemeth/LysHydrox"/>
</dbReference>